<dbReference type="InterPro" id="IPR023395">
    <property type="entry name" value="MCP_dom_sf"/>
</dbReference>
<dbReference type="PROSITE" id="PS50920">
    <property type="entry name" value="SOLCAR"/>
    <property type="match status" value="3"/>
</dbReference>
<evidence type="ECO:0000313" key="10">
    <source>
        <dbReference type="EMBL" id="KAK4826587.1"/>
    </source>
</evidence>
<dbReference type="GO" id="GO:0016020">
    <property type="term" value="C:membrane"/>
    <property type="evidence" value="ECO:0007669"/>
    <property type="project" value="UniProtKB-SubCell"/>
</dbReference>
<organism evidence="10 11">
    <name type="scientific">Mycteria americana</name>
    <name type="common">Wood stork</name>
    <dbReference type="NCBI Taxonomy" id="33587"/>
    <lineage>
        <taxon>Eukaryota</taxon>
        <taxon>Metazoa</taxon>
        <taxon>Chordata</taxon>
        <taxon>Craniata</taxon>
        <taxon>Vertebrata</taxon>
        <taxon>Euteleostomi</taxon>
        <taxon>Archelosauria</taxon>
        <taxon>Archosauria</taxon>
        <taxon>Dinosauria</taxon>
        <taxon>Saurischia</taxon>
        <taxon>Theropoda</taxon>
        <taxon>Coelurosauria</taxon>
        <taxon>Aves</taxon>
        <taxon>Neognathae</taxon>
        <taxon>Neoaves</taxon>
        <taxon>Aequornithes</taxon>
        <taxon>Ciconiiformes</taxon>
        <taxon>Ciconiidae</taxon>
        <taxon>Mycteria</taxon>
    </lineage>
</organism>
<evidence type="ECO:0000256" key="6">
    <source>
        <dbReference type="ARBA" id="ARBA00022989"/>
    </source>
</evidence>
<dbReference type="Proteomes" id="UP001333110">
    <property type="component" value="Unassembled WGS sequence"/>
</dbReference>
<reference evidence="10 11" key="1">
    <citation type="journal article" date="2023" name="J. Hered.">
        <title>Chromosome-level genome of the wood stork (Mycteria americana) provides insight into avian chromosome evolution.</title>
        <authorList>
            <person name="Flamio R. Jr."/>
            <person name="Ramstad K.M."/>
        </authorList>
    </citation>
    <scope>NUCLEOTIDE SEQUENCE [LARGE SCALE GENOMIC DNA]</scope>
    <source>
        <strain evidence="10">JAX WOST 10</strain>
    </source>
</reference>
<evidence type="ECO:0000256" key="2">
    <source>
        <dbReference type="ARBA" id="ARBA00006375"/>
    </source>
</evidence>
<dbReference type="GO" id="GO:0055085">
    <property type="term" value="P:transmembrane transport"/>
    <property type="evidence" value="ECO:0007669"/>
    <property type="project" value="InterPro"/>
</dbReference>
<dbReference type="AlphaFoldDB" id="A0AAN7NJM0"/>
<accession>A0AAN7NJM0</accession>
<name>A0AAN7NJM0_MYCAM</name>
<evidence type="ECO:0008006" key="12">
    <source>
        <dbReference type="Google" id="ProtNLM"/>
    </source>
</evidence>
<evidence type="ECO:0000313" key="11">
    <source>
        <dbReference type="Proteomes" id="UP001333110"/>
    </source>
</evidence>
<feature type="repeat" description="Solcar" evidence="8">
    <location>
        <begin position="26"/>
        <end position="115"/>
    </location>
</feature>
<keyword evidence="7 8" id="KW-0472">Membrane</keyword>
<dbReference type="PANTHER" id="PTHR45683">
    <property type="entry name" value="MITOCHONDRIAL NICOTINAMIDE ADENINE DINUCLEOTIDE TRANSPORTER 1-RELATED-RELATED"/>
    <property type="match status" value="1"/>
</dbReference>
<proteinExistence type="inferred from homology"/>
<comment type="subcellular location">
    <subcellularLocation>
        <location evidence="1">Membrane</location>
        <topology evidence="1">Multi-pass membrane protein</topology>
    </subcellularLocation>
</comment>
<evidence type="ECO:0000256" key="5">
    <source>
        <dbReference type="ARBA" id="ARBA00022737"/>
    </source>
</evidence>
<dbReference type="InterPro" id="IPR044712">
    <property type="entry name" value="SLC25A32-like"/>
</dbReference>
<feature type="repeat" description="Solcar" evidence="8">
    <location>
        <begin position="124"/>
        <end position="219"/>
    </location>
</feature>
<evidence type="ECO:0000256" key="4">
    <source>
        <dbReference type="ARBA" id="ARBA00022692"/>
    </source>
</evidence>
<keyword evidence="11" id="KW-1185">Reference proteome</keyword>
<keyword evidence="3 9" id="KW-0813">Transport</keyword>
<comment type="caution">
    <text evidence="10">The sequence shown here is derived from an EMBL/GenBank/DDBJ whole genome shotgun (WGS) entry which is preliminary data.</text>
</comment>
<sequence length="453" mass="51061">MSAQGPACAVGEPAAAPPPVRSLLRHVQLENLAAGLSGGVISTLVLHPLDLVKIRFAVSDGLELRPKYSGILHCMTTVWKHEGLQGLYQGVTPNMLGAGASWGLYFFFYNAIKAYKKEGKLESLSATEHLVSAAEAGAMTLCITNPIWVTKTRLVLQYDAGVDPSKRQYRGMFDALIKIYKMEGIRGLYKCVCVKDIEVLECVQRRATKLVKGLEHKSYEELLRELGLFSLEKRSLRGDLIALYLIALYNHLKGGCNEVGVSLFSQVSSHGTRGNGLKLHQRRFRWDIRKNVFTKRVVKPWNRLPREVVESPSLELFKRRVDGFVPGLFGTSHGALQFMAYEDLKLRYNNYRNRVSDTKLNTVEYIMMAAVSKIFAVSATYPYQVVRARLQDQHNTYSGVFDVIRRTWRKEGLHGFYKGIIPNVIRVTPACCITFVVYENVSGFLLGFRKENN</sequence>
<evidence type="ECO:0000256" key="9">
    <source>
        <dbReference type="RuleBase" id="RU000488"/>
    </source>
</evidence>
<evidence type="ECO:0000256" key="7">
    <source>
        <dbReference type="ARBA" id="ARBA00023136"/>
    </source>
</evidence>
<keyword evidence="6" id="KW-1133">Transmembrane helix</keyword>
<dbReference type="InterPro" id="IPR018108">
    <property type="entry name" value="MCP_transmembrane"/>
</dbReference>
<protein>
    <recommendedName>
        <fullName evidence="12">Mitochondrial folate transporter/carrier</fullName>
    </recommendedName>
</protein>
<keyword evidence="4 8" id="KW-0812">Transmembrane</keyword>
<dbReference type="EMBL" id="JAUNZN010000002">
    <property type="protein sequence ID" value="KAK4826587.1"/>
    <property type="molecule type" value="Genomic_DNA"/>
</dbReference>
<keyword evidence="5" id="KW-0677">Repeat</keyword>
<dbReference type="Gene3D" id="1.50.40.10">
    <property type="entry name" value="Mitochondrial carrier domain"/>
    <property type="match status" value="2"/>
</dbReference>
<evidence type="ECO:0000256" key="3">
    <source>
        <dbReference type="ARBA" id="ARBA00022448"/>
    </source>
</evidence>
<dbReference type="GO" id="GO:0006862">
    <property type="term" value="P:nucleotide transport"/>
    <property type="evidence" value="ECO:0007669"/>
    <property type="project" value="InterPro"/>
</dbReference>
<dbReference type="Pfam" id="PF00153">
    <property type="entry name" value="Mito_carr"/>
    <property type="match status" value="3"/>
</dbReference>
<evidence type="ECO:0000256" key="1">
    <source>
        <dbReference type="ARBA" id="ARBA00004141"/>
    </source>
</evidence>
<gene>
    <name evidence="10" type="ORF">QYF61_010222</name>
</gene>
<comment type="similarity">
    <text evidence="2 9">Belongs to the mitochondrial carrier (TC 2.A.29) family.</text>
</comment>
<dbReference type="SUPFAM" id="SSF103506">
    <property type="entry name" value="Mitochondrial carrier"/>
    <property type="match status" value="2"/>
</dbReference>
<feature type="repeat" description="Solcar" evidence="8">
    <location>
        <begin position="360"/>
        <end position="444"/>
    </location>
</feature>
<evidence type="ECO:0000256" key="8">
    <source>
        <dbReference type="PROSITE-ProRule" id="PRU00282"/>
    </source>
</evidence>